<dbReference type="CDD" id="cd04301">
    <property type="entry name" value="NAT_SF"/>
    <property type="match status" value="1"/>
</dbReference>
<dbReference type="Gene3D" id="3.40.630.30">
    <property type="match status" value="1"/>
</dbReference>
<dbReference type="AlphaFoldDB" id="A0A430ASV4"/>
<keyword evidence="3" id="KW-1185">Reference proteome</keyword>
<dbReference type="EMBL" id="NGKC01000009">
    <property type="protein sequence ID" value="RSU11145.1"/>
    <property type="molecule type" value="Genomic_DNA"/>
</dbReference>
<dbReference type="Pfam" id="PF00583">
    <property type="entry name" value="Acetyltransf_1"/>
    <property type="match status" value="1"/>
</dbReference>
<evidence type="ECO:0000313" key="2">
    <source>
        <dbReference type="EMBL" id="RSU11145.1"/>
    </source>
</evidence>
<evidence type="ECO:0000259" key="1">
    <source>
        <dbReference type="PROSITE" id="PS51186"/>
    </source>
</evidence>
<evidence type="ECO:0000313" key="3">
    <source>
        <dbReference type="Proteomes" id="UP000286773"/>
    </source>
</evidence>
<dbReference type="PROSITE" id="PS51186">
    <property type="entry name" value="GNAT"/>
    <property type="match status" value="1"/>
</dbReference>
<comment type="caution">
    <text evidence="2">The sequence shown here is derived from an EMBL/GenBank/DDBJ whole genome shotgun (WGS) entry which is preliminary data.</text>
</comment>
<protein>
    <submittedName>
        <fullName evidence="2">GNAT family N-acetyltransferase</fullName>
    </submittedName>
</protein>
<dbReference type="InterPro" id="IPR016181">
    <property type="entry name" value="Acyl_CoA_acyltransferase"/>
</dbReference>
<dbReference type="RefSeq" id="WP_126813903.1">
    <property type="nucleotide sequence ID" value="NZ_NGKC01000009.1"/>
</dbReference>
<proteinExistence type="predicted"/>
<keyword evidence="2" id="KW-0808">Transferase</keyword>
<name>A0A430ASV4_9ENTE</name>
<dbReference type="Proteomes" id="UP000286773">
    <property type="component" value="Unassembled WGS sequence"/>
</dbReference>
<dbReference type="GO" id="GO:0016747">
    <property type="term" value="F:acyltransferase activity, transferring groups other than amino-acyl groups"/>
    <property type="evidence" value="ECO:0007669"/>
    <property type="project" value="InterPro"/>
</dbReference>
<reference evidence="2 3" key="1">
    <citation type="submission" date="2017-05" db="EMBL/GenBank/DDBJ databases">
        <title>Vagococcus spp. assemblies.</title>
        <authorList>
            <person name="Gulvik C.A."/>
        </authorList>
    </citation>
    <scope>NUCLEOTIDE SEQUENCE [LARGE SCALE GENOMIC DNA]</scope>
    <source>
        <strain evidence="2 3">LMG 24798</strain>
    </source>
</reference>
<organism evidence="2 3">
    <name type="scientific">Vagococcus acidifermentans</name>
    <dbReference type="NCBI Taxonomy" id="564710"/>
    <lineage>
        <taxon>Bacteria</taxon>
        <taxon>Bacillati</taxon>
        <taxon>Bacillota</taxon>
        <taxon>Bacilli</taxon>
        <taxon>Lactobacillales</taxon>
        <taxon>Enterococcaceae</taxon>
        <taxon>Vagococcus</taxon>
    </lineage>
</organism>
<sequence length="174" mass="20512">MAKLYFKKMVTEDDIAKFWEKKRQYEAEDVFPNLEEQGEERQELIDWFRSQEYYDIIMTLHTSSSDGGSTLQFVFMYDAQNNYVGFTHYKIYTKEDGKAVVLDFCIDKPYRNQGIGSYAAGCLENLLVSEGAAYVTLNTSNKDNRRFWLRNGYEEWKQDEFGETLYRKQLPAGE</sequence>
<dbReference type="SUPFAM" id="SSF55729">
    <property type="entry name" value="Acyl-CoA N-acyltransferases (Nat)"/>
    <property type="match status" value="1"/>
</dbReference>
<feature type="domain" description="N-acetyltransferase" evidence="1">
    <location>
        <begin position="29"/>
        <end position="171"/>
    </location>
</feature>
<dbReference type="InterPro" id="IPR000182">
    <property type="entry name" value="GNAT_dom"/>
</dbReference>
<gene>
    <name evidence="2" type="ORF">CBF27_08570</name>
</gene>
<dbReference type="OrthoDB" id="9782266at2"/>
<accession>A0A430ASV4</accession>